<comment type="similarity">
    <text evidence="5 6">Belongs to the class I-like SAM-binding methyltransferase superfamily. C5-methyltransferase family.</text>
</comment>
<dbReference type="AlphaFoldDB" id="A0AAT9F8N2"/>
<reference evidence="9" key="2">
    <citation type="journal article" date="2014" name="Genome Announc.">
        <title>Complete Genome Sequence of Mycoplasma californicum Strain HAZ160_1 from Bovine Mastitic Milk in Japan.</title>
        <authorList>
            <person name="Hata E."/>
            <person name="Murakami K."/>
        </authorList>
    </citation>
    <scope>NUCLEOTIDE SEQUENCE</scope>
    <source>
        <strain evidence="9">HAZ160_1</strain>
    </source>
</reference>
<keyword evidence="3 5" id="KW-0949">S-adenosyl-L-methionine</keyword>
<dbReference type="SUPFAM" id="SSF53335">
    <property type="entry name" value="S-adenosyl-L-methionine-dependent methyltransferases"/>
    <property type="match status" value="1"/>
</dbReference>
<evidence type="ECO:0000256" key="5">
    <source>
        <dbReference type="PROSITE-ProRule" id="PRU01016"/>
    </source>
</evidence>
<sequence>MSSRGHKVLISAHKKENTYMEILPQITENSPAVLIKNKRIRLQMTQKELADAVGMSKFGDRTIRRWENGESQPSSIELKHILSFPEKVPFPNNENAPYKIIDLFAGIGGIRLGFYQTGKTNVVFSSEIDKFAVKTYKANFGETPHGDITKISEKDIPNHDILVGGFPCQAFSQAGKKLGFDDTRGTLFFEITRIIKEKKPKAFLLENVKNLKSHDRGRTYKTIEKTLKDLNYDVHSIILKAKDFGVPQNRERIYIVGFNKDKVDNYQDFSFPIPPFIEVSVGNILEQNVDSKYTISNALWQGHQRRKREHKIKGNGFGYTLFNEKSPYTNTLSARYYKDGSEILIEQKGKNPRKLTPREVARLQGFPESYIIPVSDTQSYKQFGNSVAVPVINAIANKIIDVLDTCTKKEID</sequence>
<feature type="domain" description="HTH cro/C1-type" evidence="8">
    <location>
        <begin position="35"/>
        <end position="81"/>
    </location>
</feature>
<dbReference type="InterPro" id="IPR010982">
    <property type="entry name" value="Lambda_DNA-bd_dom_sf"/>
</dbReference>
<dbReference type="InterPro" id="IPR031303">
    <property type="entry name" value="C5_meth_CS"/>
</dbReference>
<dbReference type="PROSITE" id="PS00094">
    <property type="entry name" value="C5_MTASE_1"/>
    <property type="match status" value="1"/>
</dbReference>
<dbReference type="KEGG" id="mcm:MCAL160_0835"/>
<keyword evidence="4" id="KW-0680">Restriction system</keyword>
<gene>
    <name evidence="9" type="primary">dcm</name>
    <name evidence="9" type="ORF">MCAL160_0835</name>
</gene>
<dbReference type="PRINTS" id="PR00105">
    <property type="entry name" value="C5METTRFRASE"/>
</dbReference>
<reference evidence="9" key="3">
    <citation type="journal article" date="2019" name="Vet. Microbiol.">
        <title>Mutations associated with change of susceptibility to lincosamides and/or macrolides in field and laboratory-derived Mycoplasma californicum strains in Japan, and development of a rapid detection method for these mutations.</title>
        <authorList>
            <person name="Hata E."/>
            <person name="Nagai K."/>
            <person name="Murakami K."/>
        </authorList>
    </citation>
    <scope>NUCLEOTIDE SEQUENCE</scope>
    <source>
        <strain evidence="9">HAZ160_1</strain>
    </source>
</reference>
<dbReference type="InterPro" id="IPR001525">
    <property type="entry name" value="C5_MeTfrase"/>
</dbReference>
<name>A0AAT9F8N2_9BACT</name>
<evidence type="ECO:0000256" key="4">
    <source>
        <dbReference type="ARBA" id="ARBA00022747"/>
    </source>
</evidence>
<evidence type="ECO:0000259" key="8">
    <source>
        <dbReference type="PROSITE" id="PS50943"/>
    </source>
</evidence>
<dbReference type="EMBL" id="AP013353">
    <property type="protein sequence ID" value="BAP01224.1"/>
    <property type="molecule type" value="Genomic_DNA"/>
</dbReference>
<evidence type="ECO:0000256" key="7">
    <source>
        <dbReference type="RuleBase" id="RU000417"/>
    </source>
</evidence>
<dbReference type="Pfam" id="PF01381">
    <property type="entry name" value="HTH_3"/>
    <property type="match status" value="1"/>
</dbReference>
<accession>A0AAT9F8N2</accession>
<dbReference type="PROSITE" id="PS00095">
    <property type="entry name" value="C5_MTASE_2"/>
    <property type="match status" value="1"/>
</dbReference>
<keyword evidence="2 5" id="KW-0808">Transferase</keyword>
<organism evidence="9">
    <name type="scientific">Mycoplasmopsis californica HAZ160_1</name>
    <dbReference type="NCBI Taxonomy" id="1397850"/>
    <lineage>
        <taxon>Bacteria</taxon>
        <taxon>Bacillati</taxon>
        <taxon>Mycoplasmatota</taxon>
        <taxon>Mycoplasmoidales</taxon>
        <taxon>Metamycoplasmataceae</taxon>
        <taxon>Mycoplasmopsis</taxon>
    </lineage>
</organism>
<dbReference type="InterPro" id="IPR001387">
    <property type="entry name" value="Cro/C1-type_HTH"/>
</dbReference>
<dbReference type="Gene3D" id="3.90.120.30">
    <property type="match status" value="1"/>
</dbReference>
<evidence type="ECO:0000256" key="6">
    <source>
        <dbReference type="RuleBase" id="RU000416"/>
    </source>
</evidence>
<dbReference type="GO" id="GO:0032259">
    <property type="term" value="P:methylation"/>
    <property type="evidence" value="ECO:0007669"/>
    <property type="project" value="UniProtKB-KW"/>
</dbReference>
<dbReference type="GO" id="GO:0009307">
    <property type="term" value="P:DNA restriction-modification system"/>
    <property type="evidence" value="ECO:0007669"/>
    <property type="project" value="UniProtKB-KW"/>
</dbReference>
<dbReference type="SUPFAM" id="SSF47413">
    <property type="entry name" value="lambda repressor-like DNA-binding domains"/>
    <property type="match status" value="1"/>
</dbReference>
<protein>
    <recommendedName>
        <fullName evidence="7">Cytosine-specific methyltransferase</fullName>
        <ecNumber evidence="7">2.1.1.37</ecNumber>
    </recommendedName>
</protein>
<dbReference type="Pfam" id="PF00145">
    <property type="entry name" value="DNA_methylase"/>
    <property type="match status" value="1"/>
</dbReference>
<dbReference type="InterPro" id="IPR029063">
    <property type="entry name" value="SAM-dependent_MTases_sf"/>
</dbReference>
<dbReference type="Gene3D" id="3.40.50.150">
    <property type="entry name" value="Vaccinia Virus protein VP39"/>
    <property type="match status" value="1"/>
</dbReference>
<dbReference type="NCBIfam" id="TIGR00675">
    <property type="entry name" value="dcm"/>
    <property type="match status" value="1"/>
</dbReference>
<dbReference type="SMART" id="SM00530">
    <property type="entry name" value="HTH_XRE"/>
    <property type="match status" value="1"/>
</dbReference>
<proteinExistence type="inferred from homology"/>
<dbReference type="PANTHER" id="PTHR46098">
    <property type="entry name" value="TRNA (CYTOSINE(38)-C(5))-METHYLTRANSFERASE"/>
    <property type="match status" value="1"/>
</dbReference>
<dbReference type="CDD" id="cd00093">
    <property type="entry name" value="HTH_XRE"/>
    <property type="match status" value="1"/>
</dbReference>
<feature type="active site" evidence="5">
    <location>
        <position position="168"/>
    </location>
</feature>
<dbReference type="GO" id="GO:0003677">
    <property type="term" value="F:DNA binding"/>
    <property type="evidence" value="ECO:0007669"/>
    <property type="project" value="InterPro"/>
</dbReference>
<dbReference type="InterPro" id="IPR018117">
    <property type="entry name" value="C5_DNA_meth_AS"/>
</dbReference>
<evidence type="ECO:0000313" key="9">
    <source>
        <dbReference type="EMBL" id="BAP01224.1"/>
    </source>
</evidence>
<evidence type="ECO:0000256" key="3">
    <source>
        <dbReference type="ARBA" id="ARBA00022691"/>
    </source>
</evidence>
<evidence type="ECO:0000256" key="2">
    <source>
        <dbReference type="ARBA" id="ARBA00022679"/>
    </source>
</evidence>
<dbReference type="CDD" id="cd00315">
    <property type="entry name" value="Cyt_C5_DNA_methylase"/>
    <property type="match status" value="1"/>
</dbReference>
<reference evidence="9" key="1">
    <citation type="journal article" date="2014" name="Appl. Environ. Microbiol.">
        <title>Molecular Epidemiology of Cases of Mycoplasma californicum Infection in Japan.</title>
        <authorList>
            <person name="Hata E."/>
            <person name="Suzuki K."/>
            <person name="Hanyu H."/>
            <person name="Itoh M."/>
            <person name="Higuchi H."/>
            <person name="Kobayashi H."/>
        </authorList>
    </citation>
    <scope>NUCLEOTIDE SEQUENCE</scope>
    <source>
        <strain evidence="9">HAZ160_1</strain>
    </source>
</reference>
<dbReference type="InterPro" id="IPR050750">
    <property type="entry name" value="C5-MTase"/>
</dbReference>
<dbReference type="PROSITE" id="PS50943">
    <property type="entry name" value="HTH_CROC1"/>
    <property type="match status" value="1"/>
</dbReference>
<reference evidence="9" key="4">
    <citation type="submission" date="2024-06" db="EMBL/GenBank/DDBJ databases">
        <authorList>
            <consortium name="Mycoplasma californicum genome sequencing consortium"/>
            <person name="Hata E."/>
            <person name="Tanaka K."/>
            <person name="Tamamura Y."/>
        </authorList>
    </citation>
    <scope>NUCLEOTIDE SEQUENCE</scope>
    <source>
        <strain evidence="9">HAZ160_1</strain>
    </source>
</reference>
<comment type="catalytic activity">
    <reaction evidence="7">
        <text>a 2'-deoxycytidine in DNA + S-adenosyl-L-methionine = a 5-methyl-2'-deoxycytidine in DNA + S-adenosyl-L-homocysteine + H(+)</text>
        <dbReference type="Rhea" id="RHEA:13681"/>
        <dbReference type="Rhea" id="RHEA-COMP:11369"/>
        <dbReference type="Rhea" id="RHEA-COMP:11370"/>
        <dbReference type="ChEBI" id="CHEBI:15378"/>
        <dbReference type="ChEBI" id="CHEBI:57856"/>
        <dbReference type="ChEBI" id="CHEBI:59789"/>
        <dbReference type="ChEBI" id="CHEBI:85452"/>
        <dbReference type="ChEBI" id="CHEBI:85454"/>
        <dbReference type="EC" id="2.1.1.37"/>
    </reaction>
</comment>
<keyword evidence="1 5" id="KW-0489">Methyltransferase</keyword>
<dbReference type="Gene3D" id="1.10.260.40">
    <property type="entry name" value="lambda repressor-like DNA-binding domains"/>
    <property type="match status" value="1"/>
</dbReference>
<dbReference type="PANTHER" id="PTHR46098:SF1">
    <property type="entry name" value="TRNA (CYTOSINE(38)-C(5))-METHYLTRANSFERASE"/>
    <property type="match status" value="1"/>
</dbReference>
<dbReference type="GO" id="GO:0003886">
    <property type="term" value="F:DNA (cytosine-5-)-methyltransferase activity"/>
    <property type="evidence" value="ECO:0007669"/>
    <property type="project" value="UniProtKB-EC"/>
</dbReference>
<evidence type="ECO:0000256" key="1">
    <source>
        <dbReference type="ARBA" id="ARBA00022603"/>
    </source>
</evidence>
<dbReference type="PROSITE" id="PS51679">
    <property type="entry name" value="SAM_MT_C5"/>
    <property type="match status" value="1"/>
</dbReference>
<dbReference type="EC" id="2.1.1.37" evidence="7"/>